<dbReference type="NCBIfam" id="TIGR01539">
    <property type="entry name" value="portal_lambda"/>
    <property type="match status" value="1"/>
</dbReference>
<dbReference type="EMBL" id="BK014996">
    <property type="protein sequence ID" value="DAD86183.1"/>
    <property type="molecule type" value="Genomic_DNA"/>
</dbReference>
<proteinExistence type="predicted"/>
<protein>
    <submittedName>
        <fullName evidence="1">Portal protein</fullName>
    </submittedName>
</protein>
<accession>A0A8S5MVR0</accession>
<dbReference type="InterPro" id="IPR006429">
    <property type="entry name" value="Phage_lambda_portal"/>
</dbReference>
<sequence>MNFLDKIIEYVSPAAGARRKAYREMMRYYDAGEINRYNHRWVPMDMPDQENAEAGERTLIRSRCRWLERNSDLTNSILSAMVRNVVNTGIRPQARCANEALNTKIEALWTEWTRPENCDITGQMGFYEIQRMLIQRKTVDGEVLVKLTVNEKERFPLKLQIIRPDLLDDSLMTAPGTGRIVRGGIELDDYLRPVAYWIKKKSADGWETAGSERIPAKEILHLWQKKHPDQIRGISDLAAIAHRVKDLDEYLKAENMAAFMAACYSIFIVKNNYGGVGVGNMAGQKSSLTDIEGKSVEKVRPGMIVRLAQGEDIKAANPGRPASTASDITELYTRMIGSGVGLSYEMVSRDFNGSSYSAARQGNLEDRRTFQPMQQWLVTHFCEPVYRAFLDTMYLSGALDMPGYTDRKAEYQKAEWIAPGWQSIDPEKEMQADVLAMKSGTLTLGQQCAGHGYDWRDQLDQMAKEKEYAENLGLTLPIHTPEAVQAAESNHKEDE</sequence>
<dbReference type="GO" id="GO:0005198">
    <property type="term" value="F:structural molecule activity"/>
    <property type="evidence" value="ECO:0007669"/>
    <property type="project" value="InterPro"/>
</dbReference>
<organism evidence="1">
    <name type="scientific">Caudovirales sp. ctUL28</name>
    <dbReference type="NCBI Taxonomy" id="2826778"/>
    <lineage>
        <taxon>Viruses</taxon>
        <taxon>Duplodnaviria</taxon>
        <taxon>Heunggongvirae</taxon>
        <taxon>Uroviricota</taxon>
        <taxon>Caudoviricetes</taxon>
    </lineage>
</organism>
<evidence type="ECO:0000313" key="1">
    <source>
        <dbReference type="EMBL" id="DAD86183.1"/>
    </source>
</evidence>
<dbReference type="Pfam" id="PF05136">
    <property type="entry name" value="Phage_portal_2"/>
    <property type="match status" value="1"/>
</dbReference>
<dbReference type="GO" id="GO:0019068">
    <property type="term" value="P:virion assembly"/>
    <property type="evidence" value="ECO:0007669"/>
    <property type="project" value="InterPro"/>
</dbReference>
<name>A0A8S5MVR0_9CAUD</name>
<reference evidence="1" key="1">
    <citation type="journal article" date="2021" name="Proc. Natl. Acad. Sci. U.S.A.">
        <title>A Catalog of Tens of Thousands of Viruses from Human Metagenomes Reveals Hidden Associations with Chronic Diseases.</title>
        <authorList>
            <person name="Tisza M.J."/>
            <person name="Buck C.B."/>
        </authorList>
    </citation>
    <scope>NUCLEOTIDE SEQUENCE</scope>
    <source>
        <strain evidence="1">CtUL28</strain>
    </source>
</reference>